<dbReference type="Proteomes" id="UP000219788">
    <property type="component" value="Unassembled WGS sequence"/>
</dbReference>
<gene>
    <name evidence="4" type="ORF">CRM76_00130</name>
</gene>
<dbReference type="OrthoDB" id="5719994at2"/>
<evidence type="ECO:0000256" key="2">
    <source>
        <dbReference type="ARBA" id="ARBA00023125"/>
    </source>
</evidence>
<evidence type="ECO:0000313" key="5">
    <source>
        <dbReference type="Proteomes" id="UP000219788"/>
    </source>
</evidence>
<dbReference type="PANTHER" id="PTHR38973:SF1">
    <property type="entry name" value="PLASMID PARTITION PROTEIN B"/>
    <property type="match status" value="1"/>
</dbReference>
<dbReference type="Gene3D" id="1.10.10.2830">
    <property type="match status" value="1"/>
</dbReference>
<dbReference type="SUPFAM" id="SSF109709">
    <property type="entry name" value="KorB DNA-binding domain-like"/>
    <property type="match status" value="1"/>
</dbReference>
<name>A0A2A7U7X4_EDWTA</name>
<proteinExistence type="inferred from homology"/>
<reference evidence="5" key="1">
    <citation type="submission" date="2017-09" db="EMBL/GenBank/DDBJ databases">
        <title>FDA dAtabase for Regulatory Grade micrObial Sequences (FDA-ARGOS): Supporting development and validation of Infectious Disease Dx tests.</title>
        <authorList>
            <person name="Goldberg B."/>
            <person name="Campos J."/>
            <person name="Tallon L."/>
            <person name="Sadzewicz L."/>
            <person name="Ott S."/>
            <person name="Zhao X."/>
            <person name="Nagaraj S."/>
            <person name="Vavikolanu K."/>
            <person name="Aluvathingal J."/>
            <person name="Nadendla S."/>
            <person name="Geyer C."/>
            <person name="Sichtig H."/>
        </authorList>
    </citation>
    <scope>NUCLEOTIDE SEQUENCE [LARGE SCALE GENOMIC DNA]</scope>
    <source>
        <strain evidence="5">FDAARGOS_370</strain>
    </source>
</reference>
<sequence length="327" mass="36794">MSTKRKTIGRTFTTPSLSPSAAVEGADSFSQVFTLASGKRARFTRVVIPYHEIETQTFVEQETNGREQAALTPASLQSITRTLVMQQFFPVIGIRRKEQIEILDGSRRRAAALLVERPLDAMVTEDEISVQDARQLAQDIQTAKEHNLREIGLRLQSLRNSGLTQKEIAKQEGLSEAKVTRALQAASVPSSLLAVFPVQSELSFPDYKVLLDIDNKLQLSSYTSEQFVALLQDELCEIQSKALTPDESKDLIMTLFRKHSHELTDSERTKPIVTPLWDFNDKNRYARKKQNGRVFSYEFNRLSTEVQNALDEAIQAVLAAHLAQENS</sequence>
<dbReference type="GO" id="GO:0003677">
    <property type="term" value="F:DNA binding"/>
    <property type="evidence" value="ECO:0007669"/>
    <property type="project" value="UniProtKB-KW"/>
</dbReference>
<dbReference type="RefSeq" id="WP_098142428.1">
    <property type="nucleotide sequence ID" value="NZ_PDDV01000001.1"/>
</dbReference>
<dbReference type="EMBL" id="PDDV01000001">
    <property type="protein sequence ID" value="PEH74440.1"/>
    <property type="molecule type" value="Genomic_DNA"/>
</dbReference>
<dbReference type="InterPro" id="IPR004437">
    <property type="entry name" value="ParB/RepB/Spo0J"/>
</dbReference>
<keyword evidence="2" id="KW-0238">DNA-binding</keyword>
<dbReference type="NCBIfam" id="TIGR00180">
    <property type="entry name" value="parB_part"/>
    <property type="match status" value="1"/>
</dbReference>
<accession>A0A2A7U7X4</accession>
<dbReference type="AlphaFoldDB" id="A0A2A7U7X4"/>
<evidence type="ECO:0000256" key="1">
    <source>
        <dbReference type="ARBA" id="ARBA00006295"/>
    </source>
</evidence>
<evidence type="ECO:0000259" key="3">
    <source>
        <dbReference type="SMART" id="SM00470"/>
    </source>
</evidence>
<organism evidence="4 5">
    <name type="scientific">Edwardsiella tarda</name>
    <dbReference type="NCBI Taxonomy" id="636"/>
    <lineage>
        <taxon>Bacteria</taxon>
        <taxon>Pseudomonadati</taxon>
        <taxon>Pseudomonadota</taxon>
        <taxon>Gammaproteobacteria</taxon>
        <taxon>Enterobacterales</taxon>
        <taxon>Hafniaceae</taxon>
        <taxon>Edwardsiella</taxon>
    </lineage>
</organism>
<feature type="domain" description="ParB-like N-terminal" evidence="3">
    <location>
        <begin position="55"/>
        <end position="140"/>
    </location>
</feature>
<dbReference type="Pfam" id="PF08775">
    <property type="entry name" value="ParB"/>
    <property type="match status" value="1"/>
</dbReference>
<dbReference type="SMART" id="SM00470">
    <property type="entry name" value="ParB"/>
    <property type="match status" value="1"/>
</dbReference>
<comment type="similarity">
    <text evidence="1">Belongs to the ParB family.</text>
</comment>
<dbReference type="InterPro" id="IPR003115">
    <property type="entry name" value="ParB_N"/>
</dbReference>
<dbReference type="InterPro" id="IPR014884">
    <property type="entry name" value="ParB_fam_C"/>
</dbReference>
<evidence type="ECO:0000313" key="4">
    <source>
        <dbReference type="EMBL" id="PEH74440.1"/>
    </source>
</evidence>
<protein>
    <submittedName>
        <fullName evidence="4">Chromosome partitioning protein ParB</fullName>
    </submittedName>
</protein>
<comment type="caution">
    <text evidence="4">The sequence shown here is derived from an EMBL/GenBank/DDBJ whole genome shotgun (WGS) entry which is preliminary data.</text>
</comment>
<dbReference type="PANTHER" id="PTHR38973">
    <property type="entry name" value="PLASMID PARTITIONING CONTROL PROTEIN-RELATED"/>
    <property type="match status" value="1"/>
</dbReference>